<keyword evidence="5" id="KW-0804">Transcription</keyword>
<evidence type="ECO:0000313" key="10">
    <source>
        <dbReference type="EMBL" id="EAU85490.2"/>
    </source>
</evidence>
<feature type="region of interest" description="Disordered" evidence="7">
    <location>
        <begin position="638"/>
        <end position="699"/>
    </location>
</feature>
<proteinExistence type="predicted"/>
<dbReference type="InterPro" id="IPR013088">
    <property type="entry name" value="Znf_NHR/GATA"/>
</dbReference>
<feature type="region of interest" description="Disordered" evidence="7">
    <location>
        <begin position="548"/>
        <end position="625"/>
    </location>
</feature>
<dbReference type="Gene3D" id="3.30.50.10">
    <property type="entry name" value="Erythroid Transcription Factor GATA-1, subunit A"/>
    <property type="match status" value="1"/>
</dbReference>
<evidence type="ECO:0008006" key="12">
    <source>
        <dbReference type="Google" id="ProtNLM"/>
    </source>
</evidence>
<feature type="region of interest" description="Disordered" evidence="7">
    <location>
        <begin position="331"/>
        <end position="448"/>
    </location>
</feature>
<keyword evidence="1" id="KW-0479">Metal-binding</keyword>
<protein>
    <recommendedName>
        <fullName evidence="12">GATA-type domain-containing protein</fullName>
    </recommendedName>
</protein>
<dbReference type="STRING" id="240176.A8NTU6"/>
<feature type="compositionally biased region" description="Polar residues" evidence="7">
    <location>
        <begin position="356"/>
        <end position="371"/>
    </location>
</feature>
<dbReference type="GeneID" id="6012849"/>
<dbReference type="InParanoid" id="A8NTU6"/>
<organism evidence="10 11">
    <name type="scientific">Coprinopsis cinerea (strain Okayama-7 / 130 / ATCC MYA-4618 / FGSC 9003)</name>
    <name type="common">Inky cap fungus</name>
    <name type="synonym">Hormographiella aspergillata</name>
    <dbReference type="NCBI Taxonomy" id="240176"/>
    <lineage>
        <taxon>Eukaryota</taxon>
        <taxon>Fungi</taxon>
        <taxon>Dikarya</taxon>
        <taxon>Basidiomycota</taxon>
        <taxon>Agaricomycotina</taxon>
        <taxon>Agaricomycetes</taxon>
        <taxon>Agaricomycetidae</taxon>
        <taxon>Agaricales</taxon>
        <taxon>Agaricineae</taxon>
        <taxon>Psathyrellaceae</taxon>
        <taxon>Coprinopsis</taxon>
    </lineage>
</organism>
<dbReference type="SUPFAM" id="SSF55785">
    <property type="entry name" value="PYP-like sensor domain (PAS domain)"/>
    <property type="match status" value="1"/>
</dbReference>
<evidence type="ECO:0000256" key="7">
    <source>
        <dbReference type="SAM" id="MobiDB-lite"/>
    </source>
</evidence>
<name>A8NTU6_COPC7</name>
<feature type="compositionally biased region" description="Low complexity" evidence="7">
    <location>
        <begin position="649"/>
        <end position="665"/>
    </location>
</feature>
<feature type="compositionally biased region" description="Pro residues" evidence="7">
    <location>
        <begin position="339"/>
        <end position="354"/>
    </location>
</feature>
<dbReference type="InterPro" id="IPR000014">
    <property type="entry name" value="PAS"/>
</dbReference>
<keyword evidence="2 6" id="KW-0863">Zinc-finger</keyword>
<reference evidence="10 11" key="1">
    <citation type="journal article" date="2010" name="Proc. Natl. Acad. Sci. U.S.A.">
        <title>Insights into evolution of multicellular fungi from the assembled chromosomes of the mushroom Coprinopsis cinerea (Coprinus cinereus).</title>
        <authorList>
            <person name="Stajich J.E."/>
            <person name="Wilke S.K."/>
            <person name="Ahren D."/>
            <person name="Au C.H."/>
            <person name="Birren B.W."/>
            <person name="Borodovsky M."/>
            <person name="Burns C."/>
            <person name="Canback B."/>
            <person name="Casselton L.A."/>
            <person name="Cheng C.K."/>
            <person name="Deng J."/>
            <person name="Dietrich F.S."/>
            <person name="Fargo D.C."/>
            <person name="Farman M.L."/>
            <person name="Gathman A.C."/>
            <person name="Goldberg J."/>
            <person name="Guigo R."/>
            <person name="Hoegger P.J."/>
            <person name="Hooker J.B."/>
            <person name="Huggins A."/>
            <person name="James T.Y."/>
            <person name="Kamada T."/>
            <person name="Kilaru S."/>
            <person name="Kodira C."/>
            <person name="Kues U."/>
            <person name="Kupfer D."/>
            <person name="Kwan H.S."/>
            <person name="Lomsadze A."/>
            <person name="Li W."/>
            <person name="Lilly W.W."/>
            <person name="Ma L.J."/>
            <person name="Mackey A.J."/>
            <person name="Manning G."/>
            <person name="Martin F."/>
            <person name="Muraguchi H."/>
            <person name="Natvig D.O."/>
            <person name="Palmerini H."/>
            <person name="Ramesh M.A."/>
            <person name="Rehmeyer C.J."/>
            <person name="Roe B.A."/>
            <person name="Shenoy N."/>
            <person name="Stanke M."/>
            <person name="Ter-Hovhannisyan V."/>
            <person name="Tunlid A."/>
            <person name="Velagapudi R."/>
            <person name="Vision T.J."/>
            <person name="Zeng Q."/>
            <person name="Zolan M.E."/>
            <person name="Pukkila P.J."/>
        </authorList>
    </citation>
    <scope>NUCLEOTIDE SEQUENCE [LARGE SCALE GENOMIC DNA]</scope>
    <source>
        <strain evidence="11">Okayama-7 / 130 / ATCC MYA-4618 / FGSC 9003</strain>
    </source>
</reference>
<feature type="region of interest" description="Disordered" evidence="7">
    <location>
        <begin position="486"/>
        <end position="520"/>
    </location>
</feature>
<dbReference type="PROSITE" id="PS50114">
    <property type="entry name" value="GATA_ZN_FINGER_2"/>
    <property type="match status" value="1"/>
</dbReference>
<feature type="compositionally biased region" description="Pro residues" evidence="7">
    <location>
        <begin position="560"/>
        <end position="572"/>
    </location>
</feature>
<dbReference type="Gene3D" id="3.30.450.20">
    <property type="entry name" value="PAS domain"/>
    <property type="match status" value="1"/>
</dbReference>
<dbReference type="Pfam" id="PF00320">
    <property type="entry name" value="GATA"/>
    <property type="match status" value="1"/>
</dbReference>
<feature type="compositionally biased region" description="Basic residues" evidence="7">
    <location>
        <begin position="690"/>
        <end position="699"/>
    </location>
</feature>
<dbReference type="CDD" id="cd00202">
    <property type="entry name" value="ZnF_GATA"/>
    <property type="match status" value="1"/>
</dbReference>
<feature type="compositionally biased region" description="Low complexity" evidence="7">
    <location>
        <begin position="583"/>
        <end position="595"/>
    </location>
</feature>
<evidence type="ECO:0000259" key="8">
    <source>
        <dbReference type="PROSITE" id="PS50112"/>
    </source>
</evidence>
<evidence type="ECO:0000256" key="5">
    <source>
        <dbReference type="ARBA" id="ARBA00023163"/>
    </source>
</evidence>
<dbReference type="SMART" id="SM00401">
    <property type="entry name" value="ZnF_GATA"/>
    <property type="match status" value="1"/>
</dbReference>
<dbReference type="InterPro" id="IPR000679">
    <property type="entry name" value="Znf_GATA"/>
</dbReference>
<gene>
    <name evidence="10" type="ORF">CC1G_06391</name>
</gene>
<dbReference type="GO" id="GO:0043565">
    <property type="term" value="F:sequence-specific DNA binding"/>
    <property type="evidence" value="ECO:0007669"/>
    <property type="project" value="InterPro"/>
</dbReference>
<dbReference type="AlphaFoldDB" id="A8NTU6"/>
<feature type="domain" description="GATA-type" evidence="9">
    <location>
        <begin position="452"/>
        <end position="509"/>
    </location>
</feature>
<accession>A8NTU6</accession>
<keyword evidence="4" id="KW-0805">Transcription regulation</keyword>
<dbReference type="GO" id="GO:0006355">
    <property type="term" value="P:regulation of DNA-templated transcription"/>
    <property type="evidence" value="ECO:0007669"/>
    <property type="project" value="InterPro"/>
</dbReference>
<evidence type="ECO:0000256" key="2">
    <source>
        <dbReference type="ARBA" id="ARBA00022771"/>
    </source>
</evidence>
<evidence type="ECO:0000256" key="1">
    <source>
        <dbReference type="ARBA" id="ARBA00022723"/>
    </source>
</evidence>
<keyword evidence="3" id="KW-0862">Zinc</keyword>
<evidence type="ECO:0000256" key="3">
    <source>
        <dbReference type="ARBA" id="ARBA00022833"/>
    </source>
</evidence>
<dbReference type="OMA" id="VGQTRCY"/>
<evidence type="ECO:0000256" key="4">
    <source>
        <dbReference type="ARBA" id="ARBA00023015"/>
    </source>
</evidence>
<dbReference type="KEGG" id="cci:CC1G_06391"/>
<dbReference type="PROSITE" id="PS00344">
    <property type="entry name" value="GATA_ZN_FINGER_1"/>
    <property type="match status" value="1"/>
</dbReference>
<dbReference type="PANTHER" id="PTHR47172:SF24">
    <property type="entry name" value="GATA ZINC FINGER DOMAIN-CONTAINING PROTEIN 14-RELATED"/>
    <property type="match status" value="1"/>
</dbReference>
<dbReference type="Proteomes" id="UP000001861">
    <property type="component" value="Unassembled WGS sequence"/>
</dbReference>
<dbReference type="SUPFAM" id="SSF57716">
    <property type="entry name" value="Glucocorticoid receptor-like (DNA-binding domain)"/>
    <property type="match status" value="1"/>
</dbReference>
<dbReference type="HOGENOM" id="CLU_016009_0_0_1"/>
<evidence type="ECO:0000313" key="11">
    <source>
        <dbReference type="Proteomes" id="UP000001861"/>
    </source>
</evidence>
<feature type="compositionally biased region" description="Low complexity" evidence="7">
    <location>
        <begin position="398"/>
        <end position="419"/>
    </location>
</feature>
<evidence type="ECO:0000256" key="6">
    <source>
        <dbReference type="PROSITE-ProRule" id="PRU00094"/>
    </source>
</evidence>
<feature type="domain" description="PAS" evidence="8">
    <location>
        <begin position="25"/>
        <end position="78"/>
    </location>
</feature>
<keyword evidence="11" id="KW-1185">Reference proteome</keyword>
<dbReference type="eggNOG" id="ENOG502RZU5">
    <property type="taxonomic scope" value="Eukaryota"/>
</dbReference>
<feature type="compositionally biased region" description="Polar residues" evidence="7">
    <location>
        <begin position="384"/>
        <end position="394"/>
    </location>
</feature>
<dbReference type="PROSITE" id="PS50112">
    <property type="entry name" value="PAS"/>
    <property type="match status" value="1"/>
</dbReference>
<dbReference type="EMBL" id="AACS02000004">
    <property type="protein sequence ID" value="EAU85490.2"/>
    <property type="molecule type" value="Genomic_DNA"/>
</dbReference>
<dbReference type="PANTHER" id="PTHR47172">
    <property type="entry name" value="OS01G0976800 PROTEIN"/>
    <property type="match status" value="1"/>
</dbReference>
<sequence>MFANAPRRWPPVVNPPAPRRTDWSLLSSDLQFIYLDPVLAHHLDTEADLLVGKSLLAFVHPEEQQTAKQDLGSVLESKTLHGSVTRVRFLRLSGVRRKLGYAGSPVSWSEADRIALDNDYMAVDIVINWAAEGLVLCFIHASMDLSPNDNDEVHKTEWSNWCETPMMANDQIDLLLSRLLVCIPQTGNMNRVFQILANQPDKHLLLSWPPGPSQSSEATSLDFAKLVETVSMDMGVPGASDAKTSCTRRYKALHNTPIFGGEVERCIIFACHKVNPCSRNTTNPTAAMNQLAFAAPAYNPQPVSSYYDQSSPYPVPPLSSQDNYAKAYMSQAGQGTQAPYPPPQRWSQAMPPPMNNMRSNSYISPTQDQSNAAWQQAPPPQPTYLDTVSSQAPSFNRPLSPSYTYSPTTPSSANTSPTSDIVPPPRRRISPTAGKEFSGPTRTASNRPAGILKCSSCKATSSPEWRKGPSGKKELCNACGLRYARSRAKKEGQGQGQRRRKDKPTILKRETGSSPVNATSPYATIRRNFADGVFPAAPPVSGNEIFSPSGGQVLEKLTPSPSPPSSNMPPPSGMNFVHYAPTSDNRSSYSNNYYPTPSPLSNPPYSAQTDASTMTSTASSNHNINQLPPLVQISNYTGRLSPLIPSPPLNSQQPSPGGIIPVPSSERSRERDRDYHDLPPTPLSAEPRSLKRSFRNSSR</sequence>
<feature type="compositionally biased region" description="Basic and acidic residues" evidence="7">
    <location>
        <begin position="666"/>
        <end position="677"/>
    </location>
</feature>
<dbReference type="RefSeq" id="XP_001836306.2">
    <property type="nucleotide sequence ID" value="XM_001836254.2"/>
</dbReference>
<comment type="caution">
    <text evidence="10">The sequence shown here is derived from an EMBL/GenBank/DDBJ whole genome shotgun (WGS) entry which is preliminary data.</text>
</comment>
<dbReference type="GO" id="GO:0008270">
    <property type="term" value="F:zinc ion binding"/>
    <property type="evidence" value="ECO:0007669"/>
    <property type="project" value="UniProtKB-KW"/>
</dbReference>
<evidence type="ECO:0000259" key="9">
    <source>
        <dbReference type="PROSITE" id="PS50114"/>
    </source>
</evidence>
<dbReference type="VEuPathDB" id="FungiDB:CC1G_06391"/>
<feature type="compositionally biased region" description="Low complexity" evidence="7">
    <location>
        <begin position="603"/>
        <end position="620"/>
    </location>
</feature>
<dbReference type="OrthoDB" id="2162994at2759"/>
<dbReference type="InterPro" id="IPR035965">
    <property type="entry name" value="PAS-like_dom_sf"/>
</dbReference>